<organism evidence="5 6">
    <name type="scientific">Syphacia muris</name>
    <dbReference type="NCBI Taxonomy" id="451379"/>
    <lineage>
        <taxon>Eukaryota</taxon>
        <taxon>Metazoa</taxon>
        <taxon>Ecdysozoa</taxon>
        <taxon>Nematoda</taxon>
        <taxon>Chromadorea</taxon>
        <taxon>Rhabditida</taxon>
        <taxon>Spirurina</taxon>
        <taxon>Oxyuridomorpha</taxon>
        <taxon>Oxyuroidea</taxon>
        <taxon>Oxyuridae</taxon>
        <taxon>Syphacia</taxon>
    </lineage>
</organism>
<keyword evidence="3" id="KW-0862">Zinc</keyword>
<evidence type="ECO:0000313" key="5">
    <source>
        <dbReference type="Proteomes" id="UP000046393"/>
    </source>
</evidence>
<sequence>MAAGLNFSVELVPGHTSGQVVYRLHVSPDSPDCLFTGDFLFVGGTGKLFEGNDARLLSSLLAVKSWQPNSLIFPSHEFAKENLEFALTIEPDNVELSSKYVDVCDLRLARLPAMPTTLEDEFEYNPFLRLGKESLVKGLENLGYVIPPAKTHKGRTRLDSDVVDFNRKAQILRILRKAKEDYDAKKSKKSASQNCLQRA</sequence>
<dbReference type="PANTHER" id="PTHR11935">
    <property type="entry name" value="BETA LACTAMASE DOMAIN"/>
    <property type="match status" value="1"/>
</dbReference>
<evidence type="ECO:0000313" key="6">
    <source>
        <dbReference type="WBParaSite" id="SMUV_0001046101-mRNA-1"/>
    </source>
</evidence>
<keyword evidence="2" id="KW-0378">Hydrolase</keyword>
<evidence type="ECO:0000256" key="1">
    <source>
        <dbReference type="ARBA" id="ARBA00022723"/>
    </source>
</evidence>
<dbReference type="Pfam" id="PF16123">
    <property type="entry name" value="HAGH_C"/>
    <property type="match status" value="1"/>
</dbReference>
<dbReference type="PANTHER" id="PTHR11935:SF116">
    <property type="entry name" value="HYDROLASE PNKD-RELATED"/>
    <property type="match status" value="1"/>
</dbReference>
<name>A0A158R6A0_9BILA</name>
<evidence type="ECO:0000259" key="4">
    <source>
        <dbReference type="Pfam" id="PF16123"/>
    </source>
</evidence>
<dbReference type="GO" id="GO:0016787">
    <property type="term" value="F:hydrolase activity"/>
    <property type="evidence" value="ECO:0007669"/>
    <property type="project" value="UniProtKB-KW"/>
</dbReference>
<dbReference type="Gene3D" id="3.60.15.10">
    <property type="entry name" value="Ribonuclease Z/Hydroxyacylglutathione hydrolase-like"/>
    <property type="match status" value="1"/>
</dbReference>
<dbReference type="Proteomes" id="UP000046393">
    <property type="component" value="Unplaced"/>
</dbReference>
<evidence type="ECO:0000256" key="3">
    <source>
        <dbReference type="ARBA" id="ARBA00022833"/>
    </source>
</evidence>
<evidence type="ECO:0000256" key="2">
    <source>
        <dbReference type="ARBA" id="ARBA00022801"/>
    </source>
</evidence>
<dbReference type="STRING" id="451379.A0A158R6A0"/>
<accession>A0A158R6A0</accession>
<dbReference type="GO" id="GO:0005739">
    <property type="term" value="C:mitochondrion"/>
    <property type="evidence" value="ECO:0007669"/>
    <property type="project" value="TreeGrafter"/>
</dbReference>
<feature type="domain" description="Hydroxyacylglutathione hydrolase C-terminal" evidence="4">
    <location>
        <begin position="77"/>
        <end position="180"/>
    </location>
</feature>
<keyword evidence="1" id="KW-0479">Metal-binding</keyword>
<dbReference type="SUPFAM" id="SSF56281">
    <property type="entry name" value="Metallo-hydrolase/oxidoreductase"/>
    <property type="match status" value="1"/>
</dbReference>
<dbReference type="WBParaSite" id="SMUV_0001046101-mRNA-1">
    <property type="protein sequence ID" value="SMUV_0001046101-mRNA-1"/>
    <property type="gene ID" value="SMUV_0001046101"/>
</dbReference>
<dbReference type="InterPro" id="IPR036866">
    <property type="entry name" value="RibonucZ/Hydroxyglut_hydro"/>
</dbReference>
<proteinExistence type="predicted"/>
<keyword evidence="5" id="KW-1185">Reference proteome</keyword>
<dbReference type="InterPro" id="IPR032282">
    <property type="entry name" value="HAGH_C"/>
</dbReference>
<dbReference type="AlphaFoldDB" id="A0A158R6A0"/>
<protein>
    <submittedName>
        <fullName evidence="6">HAGH_C domain-containing protein</fullName>
    </submittedName>
</protein>
<dbReference type="GO" id="GO:0046872">
    <property type="term" value="F:metal ion binding"/>
    <property type="evidence" value="ECO:0007669"/>
    <property type="project" value="UniProtKB-KW"/>
</dbReference>
<reference evidence="6" key="1">
    <citation type="submission" date="2016-04" db="UniProtKB">
        <authorList>
            <consortium name="WormBaseParasite"/>
        </authorList>
    </citation>
    <scope>IDENTIFICATION</scope>
</reference>